<dbReference type="Proteomes" id="UP000654482">
    <property type="component" value="Unassembled WGS sequence"/>
</dbReference>
<evidence type="ECO:0000313" key="1">
    <source>
        <dbReference type="EMBL" id="MBE9115687.1"/>
    </source>
</evidence>
<dbReference type="GO" id="GO:0009245">
    <property type="term" value="P:lipid A biosynthetic process"/>
    <property type="evidence" value="ECO:0007669"/>
    <property type="project" value="InterPro"/>
</dbReference>
<protein>
    <submittedName>
        <fullName evidence="1">Lipid-A-disaccharide synthase</fullName>
    </submittedName>
</protein>
<comment type="caution">
    <text evidence="1">The sequence shown here is derived from an EMBL/GenBank/DDBJ whole genome shotgun (WGS) entry which is preliminary data.</text>
</comment>
<dbReference type="RefSeq" id="WP_194028776.1">
    <property type="nucleotide sequence ID" value="NZ_JADEWZ010000008.1"/>
</dbReference>
<name>A0A8J7DVB4_9CYAN</name>
<reference evidence="1" key="1">
    <citation type="submission" date="2020-10" db="EMBL/GenBank/DDBJ databases">
        <authorList>
            <person name="Castelo-Branco R."/>
            <person name="Eusebio N."/>
            <person name="Adriana R."/>
            <person name="Vieira A."/>
            <person name="Brugerolle De Fraissinette N."/>
            <person name="Rezende De Castro R."/>
            <person name="Schneider M.P."/>
            <person name="Vasconcelos V."/>
            <person name="Leao P.N."/>
        </authorList>
    </citation>
    <scope>NUCLEOTIDE SEQUENCE</scope>
    <source>
        <strain evidence="1">LEGE 07157</strain>
    </source>
</reference>
<organism evidence="1 2">
    <name type="scientific">Lusitaniella coriacea LEGE 07157</name>
    <dbReference type="NCBI Taxonomy" id="945747"/>
    <lineage>
        <taxon>Bacteria</taxon>
        <taxon>Bacillati</taxon>
        <taxon>Cyanobacteriota</taxon>
        <taxon>Cyanophyceae</taxon>
        <taxon>Spirulinales</taxon>
        <taxon>Lusitaniellaceae</taxon>
        <taxon>Lusitaniella</taxon>
    </lineage>
</organism>
<sequence>MGNAQDILILSNGPGELTTWVRPVVRELRRQLSEDRSQLRISVILSPCPNATGKEADIARSYPEIDRVQAAKHFFPFLLWGKTAENWDWRDRGIVLFLGGDQLFPVIIGKRLGYRTVIYAEWDARWWRWVDAFGVMNPSVRVPPEYQHKLTVVGDLMADVDIGDGERLKGKGESENEGSLEDMTIEGRGAMLAPNPGKDNVGAGVANHPPGQRTNNELIGLLPGSKGMKLRVGVPLCCAIAEYINQQRPQTRFFIPVAPTLDVTTLAQYADSQQNPVIANAGNISAELIALEGETPFLKTSGGVRIDLVTQFPAYDLLSQCRICLTTIGANTAELSALAVPMLVLLPTQQLDTMRAWDGIPGILVNLPGVGSSFAKLVNWFAIQSTRKHKRLYAWPNIWAKEEIVPELLGKLEPQEIGAMVVDYLEHPKKLSEMRDRLRKVRGESGAAEKLARLVCEELVKIPL</sequence>
<dbReference type="InterPro" id="IPR003835">
    <property type="entry name" value="Glyco_trans_19"/>
</dbReference>
<accession>A0A8J7DVB4</accession>
<gene>
    <name evidence="1" type="ORF">IQ249_07240</name>
</gene>
<dbReference type="AlphaFoldDB" id="A0A8J7DVB4"/>
<dbReference type="EMBL" id="JADEWZ010000008">
    <property type="protein sequence ID" value="MBE9115687.1"/>
    <property type="molecule type" value="Genomic_DNA"/>
</dbReference>
<dbReference type="PANTHER" id="PTHR30372:SF6">
    <property type="entry name" value="LIPID-A-DISACCHARIDE SYNTHASE"/>
    <property type="match status" value="1"/>
</dbReference>
<keyword evidence="2" id="KW-1185">Reference proteome</keyword>
<proteinExistence type="predicted"/>
<dbReference type="GO" id="GO:0008915">
    <property type="term" value="F:lipid-A-disaccharide synthase activity"/>
    <property type="evidence" value="ECO:0007669"/>
    <property type="project" value="InterPro"/>
</dbReference>
<dbReference type="GO" id="GO:0005543">
    <property type="term" value="F:phospholipid binding"/>
    <property type="evidence" value="ECO:0007669"/>
    <property type="project" value="TreeGrafter"/>
</dbReference>
<dbReference type="PANTHER" id="PTHR30372">
    <property type="entry name" value="LIPID-A-DISACCHARIDE SYNTHASE"/>
    <property type="match status" value="1"/>
</dbReference>
<dbReference type="GO" id="GO:0016020">
    <property type="term" value="C:membrane"/>
    <property type="evidence" value="ECO:0007669"/>
    <property type="project" value="GOC"/>
</dbReference>
<evidence type="ECO:0000313" key="2">
    <source>
        <dbReference type="Proteomes" id="UP000654482"/>
    </source>
</evidence>